<evidence type="ECO:0000313" key="1">
    <source>
        <dbReference type="EMBL" id="MCA9386936.1"/>
    </source>
</evidence>
<reference evidence="1" key="2">
    <citation type="journal article" date="2021" name="Microbiome">
        <title>Successional dynamics and alternative stable states in a saline activated sludge microbial community over 9 years.</title>
        <authorList>
            <person name="Wang Y."/>
            <person name="Ye J."/>
            <person name="Ju F."/>
            <person name="Liu L."/>
            <person name="Boyd J.A."/>
            <person name="Deng Y."/>
            <person name="Parks D.H."/>
            <person name="Jiang X."/>
            <person name="Yin X."/>
            <person name="Woodcroft B.J."/>
            <person name="Tyson G.W."/>
            <person name="Hugenholtz P."/>
            <person name="Polz M.F."/>
            <person name="Zhang T."/>
        </authorList>
    </citation>
    <scope>NUCLEOTIDE SEQUENCE</scope>
    <source>
        <strain evidence="1">HKST-UBA09</strain>
    </source>
</reference>
<sequence>MKIFVLYNNEYNDKNYTAFSNGIDNLRRLGHNVKSDLDFRNSVKKGDEKSYDKYQSKVEKAMRDTDIVVVDVTNADAKVGFDIAYAISEKKIVLAMYKGDTSKIDTLPLQGSKARNLNLISYTENNIVETLQDAVDEAKGKLDTKFILIISPEIDRYLDWASATKRMHKAQIVRNSIESVIKKDREYKNFLNG</sequence>
<reference evidence="1" key="1">
    <citation type="submission" date="2020-04" db="EMBL/GenBank/DDBJ databases">
        <authorList>
            <person name="Zhang T."/>
        </authorList>
    </citation>
    <scope>NUCLEOTIDE SEQUENCE</scope>
    <source>
        <strain evidence="1">HKST-UBA09</strain>
    </source>
</reference>
<proteinExistence type="predicted"/>
<organism evidence="1 2">
    <name type="scientific">Candidatus Dojkabacteria bacterium</name>
    <dbReference type="NCBI Taxonomy" id="2099670"/>
    <lineage>
        <taxon>Bacteria</taxon>
        <taxon>Candidatus Dojkabacteria</taxon>
    </lineage>
</organism>
<gene>
    <name evidence="1" type="ORF">KC669_02790</name>
</gene>
<comment type="caution">
    <text evidence="1">The sequence shown here is derived from an EMBL/GenBank/DDBJ whole genome shotgun (WGS) entry which is preliminary data.</text>
</comment>
<dbReference type="AlphaFoldDB" id="A0A955RLD1"/>
<dbReference type="Gene3D" id="3.40.50.450">
    <property type="match status" value="1"/>
</dbReference>
<evidence type="ECO:0000313" key="2">
    <source>
        <dbReference type="Proteomes" id="UP000714915"/>
    </source>
</evidence>
<protein>
    <recommendedName>
        <fullName evidence="3">Nucleoside 2-deoxyribosyltransferase</fullName>
    </recommendedName>
</protein>
<accession>A0A955RLD1</accession>
<evidence type="ECO:0008006" key="3">
    <source>
        <dbReference type="Google" id="ProtNLM"/>
    </source>
</evidence>
<name>A0A955RLD1_9BACT</name>
<dbReference type="EMBL" id="JAGQLF010000027">
    <property type="protein sequence ID" value="MCA9386936.1"/>
    <property type="molecule type" value="Genomic_DNA"/>
</dbReference>
<dbReference type="Proteomes" id="UP000714915">
    <property type="component" value="Unassembled WGS sequence"/>
</dbReference>